<evidence type="ECO:0000256" key="1">
    <source>
        <dbReference type="SAM" id="Phobius"/>
    </source>
</evidence>
<evidence type="ECO:0000259" key="2">
    <source>
        <dbReference type="Pfam" id="PF06580"/>
    </source>
</evidence>
<dbReference type="PANTHER" id="PTHR34220:SF7">
    <property type="entry name" value="SENSOR HISTIDINE KINASE YPDA"/>
    <property type="match status" value="1"/>
</dbReference>
<feature type="transmembrane region" description="Helical" evidence="1">
    <location>
        <begin position="86"/>
        <end position="109"/>
    </location>
</feature>
<sequence>MQKTIYRQNWFVDFLIEDKYRAYRHILIWVYLIVTEFQDANFRSQYSGNYDNYRYIARILLFIGAVYVNMYVLVPKLLFNDRYFTYLIALISMTAVTYFLPTAVYRYYFDTYRLPTAQTFDLFTEIVPNINELGVAIFGSTSIKLFQRWKMDSTRMSDLEKNTLEIELRELKNQINPHFLFNMLNNVNVLIQKDAEKASAVVMKLSDFLRYQLYETSGGSVSLHSEIKFLEDFLELEKIRREDFTFTILNRKAAESADQDLPPGLFLTFVENAVKYSADPDAPSSVQLSFALCDKKLEFTCVNTKPEIVFSARSGGLGLTNIARRLDLLYADAYSLEVQELPRLYKVALNVPL</sequence>
<dbReference type="Proteomes" id="UP001204376">
    <property type="component" value="Unassembled WGS sequence"/>
</dbReference>
<feature type="domain" description="Signal transduction histidine kinase internal region" evidence="2">
    <location>
        <begin position="167"/>
        <end position="243"/>
    </location>
</feature>
<feature type="transmembrane region" description="Helical" evidence="1">
    <location>
        <begin position="55"/>
        <end position="74"/>
    </location>
</feature>
<dbReference type="PANTHER" id="PTHR34220">
    <property type="entry name" value="SENSOR HISTIDINE KINASE YPDA"/>
    <property type="match status" value="1"/>
</dbReference>
<proteinExistence type="predicted"/>
<dbReference type="EMBL" id="JANHOH010000001">
    <property type="protein sequence ID" value="MCQ6957201.1"/>
    <property type="molecule type" value="Genomic_DNA"/>
</dbReference>
<keyword evidence="1" id="KW-1133">Transmembrane helix</keyword>
<keyword evidence="3" id="KW-0418">Kinase</keyword>
<protein>
    <submittedName>
        <fullName evidence="3">Sensor histidine kinase</fullName>
    </submittedName>
</protein>
<keyword evidence="3" id="KW-0808">Transferase</keyword>
<dbReference type="RefSeq" id="WP_256537409.1">
    <property type="nucleotide sequence ID" value="NZ_JANHOH010000001.1"/>
</dbReference>
<dbReference type="GO" id="GO:0016301">
    <property type="term" value="F:kinase activity"/>
    <property type="evidence" value="ECO:0007669"/>
    <property type="project" value="UniProtKB-KW"/>
</dbReference>
<organism evidence="3 4">
    <name type="scientific">Mucilaginibacter aquariorum</name>
    <dbReference type="NCBI Taxonomy" id="2967225"/>
    <lineage>
        <taxon>Bacteria</taxon>
        <taxon>Pseudomonadati</taxon>
        <taxon>Bacteroidota</taxon>
        <taxon>Sphingobacteriia</taxon>
        <taxon>Sphingobacteriales</taxon>
        <taxon>Sphingobacteriaceae</taxon>
        <taxon>Mucilaginibacter</taxon>
    </lineage>
</organism>
<keyword evidence="1" id="KW-0812">Transmembrane</keyword>
<dbReference type="InterPro" id="IPR050640">
    <property type="entry name" value="Bact_2-comp_sensor_kinase"/>
</dbReference>
<comment type="caution">
    <text evidence="3">The sequence shown here is derived from an EMBL/GenBank/DDBJ whole genome shotgun (WGS) entry which is preliminary data.</text>
</comment>
<keyword evidence="1" id="KW-0472">Membrane</keyword>
<gene>
    <name evidence="3" type="ORF">NPE20_04510</name>
</gene>
<accession>A0ABT1SYQ5</accession>
<name>A0ABT1SYQ5_9SPHI</name>
<reference evidence="3 4" key="1">
    <citation type="submission" date="2022-07" db="EMBL/GenBank/DDBJ databases">
        <title>Mucilaginibacter sp. JC4.</title>
        <authorList>
            <person name="Le V."/>
            <person name="Ko S.-R."/>
            <person name="Ahn C.-Y."/>
            <person name="Oh H.-M."/>
        </authorList>
    </citation>
    <scope>NUCLEOTIDE SEQUENCE [LARGE SCALE GENOMIC DNA]</scope>
    <source>
        <strain evidence="3 4">JC4</strain>
    </source>
</reference>
<dbReference type="Pfam" id="PF06580">
    <property type="entry name" value="His_kinase"/>
    <property type="match status" value="1"/>
</dbReference>
<keyword evidence="4" id="KW-1185">Reference proteome</keyword>
<evidence type="ECO:0000313" key="4">
    <source>
        <dbReference type="Proteomes" id="UP001204376"/>
    </source>
</evidence>
<evidence type="ECO:0000313" key="3">
    <source>
        <dbReference type="EMBL" id="MCQ6957201.1"/>
    </source>
</evidence>
<dbReference type="InterPro" id="IPR010559">
    <property type="entry name" value="Sig_transdc_His_kin_internal"/>
</dbReference>